<keyword evidence="3" id="KW-1003">Cell membrane</keyword>
<keyword evidence="5 9" id="KW-0812">Transmembrane</keyword>
<evidence type="ECO:0000256" key="7">
    <source>
        <dbReference type="ARBA" id="ARBA00023136"/>
    </source>
</evidence>
<evidence type="ECO:0000259" key="10">
    <source>
        <dbReference type="Pfam" id="PF04290"/>
    </source>
</evidence>
<dbReference type="GO" id="GO:0005886">
    <property type="term" value="C:plasma membrane"/>
    <property type="evidence" value="ECO:0007669"/>
    <property type="project" value="UniProtKB-SubCell"/>
</dbReference>
<comment type="subcellular location">
    <subcellularLocation>
        <location evidence="1 9">Cell inner membrane</location>
        <topology evidence="1 9">Multi-pass membrane protein</topology>
    </subcellularLocation>
</comment>
<feature type="transmembrane region" description="Helical" evidence="9">
    <location>
        <begin position="132"/>
        <end position="155"/>
    </location>
</feature>
<evidence type="ECO:0000313" key="12">
    <source>
        <dbReference type="Proteomes" id="UP000648908"/>
    </source>
</evidence>
<evidence type="ECO:0000256" key="9">
    <source>
        <dbReference type="RuleBase" id="RU369079"/>
    </source>
</evidence>
<feature type="domain" description="Tripartite ATP-independent periplasmic transporters DctQ component" evidence="10">
    <location>
        <begin position="29"/>
        <end position="155"/>
    </location>
</feature>
<dbReference type="GO" id="GO:0015740">
    <property type="term" value="P:C4-dicarboxylate transport"/>
    <property type="evidence" value="ECO:0007669"/>
    <property type="project" value="TreeGrafter"/>
</dbReference>
<keyword evidence="2 9" id="KW-0813">Transport</keyword>
<protein>
    <recommendedName>
        <fullName evidence="9">TRAP transporter small permease protein</fullName>
    </recommendedName>
</protein>
<keyword evidence="6 9" id="KW-1133">Transmembrane helix</keyword>
<dbReference type="EMBL" id="JAESVN010000011">
    <property type="protein sequence ID" value="MBL4919006.1"/>
    <property type="molecule type" value="Genomic_DNA"/>
</dbReference>
<organism evidence="11 12">
    <name type="scientific">Szabonella alba</name>
    <dbReference type="NCBI Taxonomy" id="2804194"/>
    <lineage>
        <taxon>Bacteria</taxon>
        <taxon>Pseudomonadati</taxon>
        <taxon>Pseudomonadota</taxon>
        <taxon>Alphaproteobacteria</taxon>
        <taxon>Rhodobacterales</taxon>
        <taxon>Paracoccaceae</taxon>
        <taxon>Szabonella</taxon>
    </lineage>
</organism>
<keyword evidence="4 9" id="KW-0997">Cell inner membrane</keyword>
<dbReference type="InterPro" id="IPR055348">
    <property type="entry name" value="DctQ"/>
</dbReference>
<dbReference type="GO" id="GO:0022857">
    <property type="term" value="F:transmembrane transporter activity"/>
    <property type="evidence" value="ECO:0007669"/>
    <property type="project" value="UniProtKB-UniRule"/>
</dbReference>
<dbReference type="AlphaFoldDB" id="A0A8K0Y1M1"/>
<gene>
    <name evidence="11" type="ORF">JL811_17420</name>
</gene>
<comment type="function">
    <text evidence="9">Part of the tripartite ATP-independent periplasmic (TRAP) transport system.</text>
</comment>
<dbReference type="Pfam" id="PF04290">
    <property type="entry name" value="DctQ"/>
    <property type="match status" value="1"/>
</dbReference>
<keyword evidence="7 9" id="KW-0472">Membrane</keyword>
<evidence type="ECO:0000256" key="5">
    <source>
        <dbReference type="ARBA" id="ARBA00022692"/>
    </source>
</evidence>
<evidence type="ECO:0000313" key="11">
    <source>
        <dbReference type="EMBL" id="MBL4919006.1"/>
    </source>
</evidence>
<sequence length="182" mass="19470">MNLRARASRLVDAVNSAAAVACYGLLIAITGVTAMQVFLRYMLNRPTSWSEEIALLLLIWFGLIAVAVGIRRNEHLAITFLRDRLPLPIARALDYGAQLGMLVFMAVVMWFGQDLIALAGRQLMPASGLPKSWLYIPALVGGGLGVVNALANLLLRQVPTGAQETLADNVADLTNKGTGNAG</sequence>
<comment type="subunit">
    <text evidence="9">The complex comprises the extracytoplasmic solute receptor protein and the two transmembrane proteins.</text>
</comment>
<dbReference type="PANTHER" id="PTHR35011">
    <property type="entry name" value="2,3-DIKETO-L-GULONATE TRAP TRANSPORTER SMALL PERMEASE PROTEIN YIAM"/>
    <property type="match status" value="1"/>
</dbReference>
<reference evidence="11" key="1">
    <citation type="submission" date="2021-01" db="EMBL/GenBank/DDBJ databases">
        <title>Tabrizicola alba sp. nov. a motile alkaliphilic bacterium isolated from a soda lake.</title>
        <authorList>
            <person name="Szuroczki S."/>
            <person name="Abbaszade G."/>
            <person name="Schumann P."/>
            <person name="Toth E."/>
        </authorList>
    </citation>
    <scope>NUCLEOTIDE SEQUENCE</scope>
    <source>
        <strain evidence="11">DMG-N-6</strain>
    </source>
</reference>
<accession>A0A8K0Y1M1</accession>
<comment type="caution">
    <text evidence="11">The sequence shown here is derived from an EMBL/GenBank/DDBJ whole genome shotgun (WGS) entry which is preliminary data.</text>
</comment>
<name>A0A8K0Y1M1_9RHOB</name>
<dbReference type="Proteomes" id="UP000648908">
    <property type="component" value="Unassembled WGS sequence"/>
</dbReference>
<feature type="transmembrane region" description="Helical" evidence="9">
    <location>
        <begin position="20"/>
        <end position="41"/>
    </location>
</feature>
<evidence type="ECO:0000256" key="3">
    <source>
        <dbReference type="ARBA" id="ARBA00022475"/>
    </source>
</evidence>
<feature type="transmembrane region" description="Helical" evidence="9">
    <location>
        <begin position="92"/>
        <end position="112"/>
    </location>
</feature>
<dbReference type="RefSeq" id="WP_202689985.1">
    <property type="nucleotide sequence ID" value="NZ_JAESVN010000011.1"/>
</dbReference>
<comment type="similarity">
    <text evidence="8 9">Belongs to the TRAP transporter small permease family.</text>
</comment>
<evidence type="ECO:0000256" key="1">
    <source>
        <dbReference type="ARBA" id="ARBA00004429"/>
    </source>
</evidence>
<evidence type="ECO:0000256" key="4">
    <source>
        <dbReference type="ARBA" id="ARBA00022519"/>
    </source>
</evidence>
<dbReference type="PANTHER" id="PTHR35011:SF11">
    <property type="entry name" value="TRAP TRANSPORTER SMALL PERMEASE PROTEIN"/>
    <property type="match status" value="1"/>
</dbReference>
<keyword evidence="12" id="KW-1185">Reference proteome</keyword>
<evidence type="ECO:0000256" key="6">
    <source>
        <dbReference type="ARBA" id="ARBA00022989"/>
    </source>
</evidence>
<proteinExistence type="inferred from homology"/>
<evidence type="ECO:0000256" key="8">
    <source>
        <dbReference type="ARBA" id="ARBA00038436"/>
    </source>
</evidence>
<feature type="transmembrane region" description="Helical" evidence="9">
    <location>
        <begin position="53"/>
        <end position="71"/>
    </location>
</feature>
<evidence type="ECO:0000256" key="2">
    <source>
        <dbReference type="ARBA" id="ARBA00022448"/>
    </source>
</evidence>
<dbReference type="InterPro" id="IPR007387">
    <property type="entry name" value="TRAP_DctQ"/>
</dbReference>